<evidence type="ECO:0008006" key="4">
    <source>
        <dbReference type="Google" id="ProtNLM"/>
    </source>
</evidence>
<name>A0ABP9QF19_9PSEU</name>
<dbReference type="Proteomes" id="UP001428817">
    <property type="component" value="Unassembled WGS sequence"/>
</dbReference>
<keyword evidence="3" id="KW-1185">Reference proteome</keyword>
<evidence type="ECO:0000313" key="3">
    <source>
        <dbReference type="Proteomes" id="UP001428817"/>
    </source>
</evidence>
<proteinExistence type="predicted"/>
<protein>
    <recommendedName>
        <fullName evidence="4">Secreted protein</fullName>
    </recommendedName>
</protein>
<comment type="caution">
    <text evidence="2">The sequence shown here is derived from an EMBL/GenBank/DDBJ whole genome shotgun (WGS) entry which is preliminary data.</text>
</comment>
<accession>A0ABP9QF19</accession>
<sequence>MSRTKLIIASSAVVAAGLLGLGGVAMADSSDKGVDVAGIDAPVSTLTDATADNNLDGLSSDSVANTDAAGSVTKGLGGVGK</sequence>
<evidence type="ECO:0000256" key="1">
    <source>
        <dbReference type="SAM" id="SignalP"/>
    </source>
</evidence>
<keyword evidence="1" id="KW-0732">Signal</keyword>
<reference evidence="3" key="1">
    <citation type="journal article" date="2019" name="Int. J. Syst. Evol. Microbiol.">
        <title>The Global Catalogue of Microorganisms (GCM) 10K type strain sequencing project: providing services to taxonomists for standard genome sequencing and annotation.</title>
        <authorList>
            <consortium name="The Broad Institute Genomics Platform"/>
            <consortium name="The Broad Institute Genome Sequencing Center for Infectious Disease"/>
            <person name="Wu L."/>
            <person name="Ma J."/>
        </authorList>
    </citation>
    <scope>NUCLEOTIDE SEQUENCE [LARGE SCALE GENOMIC DNA]</scope>
    <source>
        <strain evidence="3">JCM 18303</strain>
    </source>
</reference>
<gene>
    <name evidence="2" type="ORF">GCM10023321_43950</name>
</gene>
<feature type="chain" id="PRO_5045786564" description="Secreted protein" evidence="1">
    <location>
        <begin position="28"/>
        <end position="81"/>
    </location>
</feature>
<feature type="signal peptide" evidence="1">
    <location>
        <begin position="1"/>
        <end position="27"/>
    </location>
</feature>
<evidence type="ECO:0000313" key="2">
    <source>
        <dbReference type="EMBL" id="GAA5160749.1"/>
    </source>
</evidence>
<organism evidence="2 3">
    <name type="scientific">Pseudonocardia eucalypti</name>
    <dbReference type="NCBI Taxonomy" id="648755"/>
    <lineage>
        <taxon>Bacteria</taxon>
        <taxon>Bacillati</taxon>
        <taxon>Actinomycetota</taxon>
        <taxon>Actinomycetes</taxon>
        <taxon>Pseudonocardiales</taxon>
        <taxon>Pseudonocardiaceae</taxon>
        <taxon>Pseudonocardia</taxon>
    </lineage>
</organism>
<dbReference type="RefSeq" id="WP_185063635.1">
    <property type="nucleotide sequence ID" value="NZ_BAABJP010000021.1"/>
</dbReference>
<dbReference type="EMBL" id="BAABJP010000021">
    <property type="protein sequence ID" value="GAA5160749.1"/>
    <property type="molecule type" value="Genomic_DNA"/>
</dbReference>